<feature type="transmembrane region" description="Helical" evidence="9">
    <location>
        <begin position="311"/>
        <end position="336"/>
    </location>
</feature>
<dbReference type="NCBIfam" id="TIGR00400">
    <property type="entry name" value="mgtE"/>
    <property type="match status" value="1"/>
</dbReference>
<name>A0A1F6G941_9PROT</name>
<comment type="caution">
    <text evidence="11">The sequence shown here is derived from an EMBL/GenBank/DDBJ whole genome shotgun (WGS) entry which is preliminary data.</text>
</comment>
<dbReference type="STRING" id="1817772.A2527_05225"/>
<organism evidence="11 12">
    <name type="scientific">Candidatus Lambdaproteobacteria bacterium RIFOXYD2_FULL_50_16</name>
    <dbReference type="NCBI Taxonomy" id="1817772"/>
    <lineage>
        <taxon>Bacteria</taxon>
        <taxon>Pseudomonadati</taxon>
        <taxon>Pseudomonadota</taxon>
        <taxon>Candidatus Lambdaproteobacteria</taxon>
    </lineage>
</organism>
<evidence type="ECO:0000256" key="7">
    <source>
        <dbReference type="ARBA" id="ARBA00023136"/>
    </source>
</evidence>
<dbReference type="CDD" id="cd04606">
    <property type="entry name" value="CBS_pair_Mg_transporter"/>
    <property type="match status" value="1"/>
</dbReference>
<dbReference type="InterPro" id="IPR000644">
    <property type="entry name" value="CBS_dom"/>
</dbReference>
<dbReference type="PANTHER" id="PTHR43773">
    <property type="entry name" value="MAGNESIUM TRANSPORTER MGTE"/>
    <property type="match status" value="1"/>
</dbReference>
<protein>
    <recommendedName>
        <fullName evidence="9">Magnesium transporter MgtE</fullName>
    </recommendedName>
</protein>
<dbReference type="SUPFAM" id="SSF161093">
    <property type="entry name" value="MgtE membrane domain-like"/>
    <property type="match status" value="1"/>
</dbReference>
<evidence type="ECO:0000256" key="3">
    <source>
        <dbReference type="ARBA" id="ARBA00022448"/>
    </source>
</evidence>
<dbReference type="GO" id="GO:0015095">
    <property type="term" value="F:magnesium ion transmembrane transporter activity"/>
    <property type="evidence" value="ECO:0007669"/>
    <property type="project" value="UniProtKB-UniRule"/>
</dbReference>
<dbReference type="SMART" id="SM00924">
    <property type="entry name" value="MgtE_N"/>
    <property type="match status" value="1"/>
</dbReference>
<dbReference type="AlphaFoldDB" id="A0A1F6G941"/>
<feature type="domain" description="CBS" evidence="10">
    <location>
        <begin position="139"/>
        <end position="200"/>
    </location>
</feature>
<sequence>MKTQIESDLARLEDLLENERIDKAQAHLLDRHPSEIAYLANHVSMGFRHMLMPMIKASPSLVEIVYRLHPELVKDLLGMMQAPQVGRLFSEMESDDAVKILTNLPEELAHWVTSHVPAEDSGQFDLLMQYEEDQAGRIMTPYYFAIHEEATVYEAFGALRQSTDAESIYNIYVIDDRRHLVGVLSLRELLTHPNQVKVKEFMNEQVISVSDRADQEDAALTVERAGLSAVPVVNELNQLMGIITVDDVIHVIRTETTEDIMKLAGTTGGEYSLPSPMRGFLRRTPWLMVSFFGGMMTIQTNLFFASKVPHIELLAFVTIIAGMGGNIASQSSTIVVRGLATGKILTSELWQVLFRETVTGMMLGLFFGGLLAMVASFQFSEFAVIGFSVFTGMLISMLIAAVVGSMMPMIFEHFHVDPAVATGPFVSTTIDNLGLLGYFSSILLILKFAN</sequence>
<dbReference type="Pfam" id="PF00571">
    <property type="entry name" value="CBS"/>
    <property type="match status" value="2"/>
</dbReference>
<keyword evidence="8" id="KW-0129">CBS domain</keyword>
<comment type="caution">
    <text evidence="9">Lacks conserved residue(s) required for the propagation of feature annotation.</text>
</comment>
<evidence type="ECO:0000256" key="8">
    <source>
        <dbReference type="PROSITE-ProRule" id="PRU00703"/>
    </source>
</evidence>
<dbReference type="InterPro" id="IPR006669">
    <property type="entry name" value="MgtE_transporter"/>
</dbReference>
<dbReference type="Gene3D" id="1.10.357.20">
    <property type="entry name" value="SLC41 divalent cation transporters, integral membrane domain"/>
    <property type="match status" value="1"/>
</dbReference>
<dbReference type="InterPro" id="IPR006667">
    <property type="entry name" value="SLC41_membr_dom"/>
</dbReference>
<evidence type="ECO:0000256" key="1">
    <source>
        <dbReference type="ARBA" id="ARBA00004141"/>
    </source>
</evidence>
<dbReference type="InterPro" id="IPR036739">
    <property type="entry name" value="SLC41_membr_dom_sf"/>
</dbReference>
<evidence type="ECO:0000259" key="10">
    <source>
        <dbReference type="PROSITE" id="PS51371"/>
    </source>
</evidence>
<dbReference type="Gene3D" id="3.10.580.10">
    <property type="entry name" value="CBS-domain"/>
    <property type="match status" value="1"/>
</dbReference>
<dbReference type="EMBL" id="MFNE01000036">
    <property type="protein sequence ID" value="OGG94588.1"/>
    <property type="molecule type" value="Genomic_DNA"/>
</dbReference>
<dbReference type="SUPFAM" id="SSF158791">
    <property type="entry name" value="MgtE N-terminal domain-like"/>
    <property type="match status" value="1"/>
</dbReference>
<keyword evidence="9" id="KW-0479">Metal-binding</keyword>
<dbReference type="PANTHER" id="PTHR43773:SF1">
    <property type="entry name" value="MAGNESIUM TRANSPORTER MGTE"/>
    <property type="match status" value="1"/>
</dbReference>
<feature type="transmembrane region" description="Helical" evidence="9">
    <location>
        <begin position="383"/>
        <end position="403"/>
    </location>
</feature>
<gene>
    <name evidence="11" type="ORF">A2527_05225</name>
</gene>
<dbReference type="InterPro" id="IPR006668">
    <property type="entry name" value="Mg_transptr_MgtE_intracell_dom"/>
</dbReference>
<evidence type="ECO:0000256" key="2">
    <source>
        <dbReference type="ARBA" id="ARBA00009749"/>
    </source>
</evidence>
<dbReference type="PROSITE" id="PS51371">
    <property type="entry name" value="CBS"/>
    <property type="match status" value="2"/>
</dbReference>
<dbReference type="Proteomes" id="UP000178449">
    <property type="component" value="Unassembled WGS sequence"/>
</dbReference>
<feature type="domain" description="CBS" evidence="10">
    <location>
        <begin position="202"/>
        <end position="258"/>
    </location>
</feature>
<comment type="subunit">
    <text evidence="9">Homodimer.</text>
</comment>
<dbReference type="SMART" id="SM00116">
    <property type="entry name" value="CBS"/>
    <property type="match status" value="2"/>
</dbReference>
<evidence type="ECO:0000313" key="12">
    <source>
        <dbReference type="Proteomes" id="UP000178449"/>
    </source>
</evidence>
<dbReference type="InterPro" id="IPR038076">
    <property type="entry name" value="MgtE_N_sf"/>
</dbReference>
<accession>A0A1F6G941</accession>
<evidence type="ECO:0000313" key="11">
    <source>
        <dbReference type="EMBL" id="OGG94588.1"/>
    </source>
</evidence>
<comment type="function">
    <text evidence="9">Acts as a magnesium transporter.</text>
</comment>
<keyword evidence="7 9" id="KW-0472">Membrane</keyword>
<dbReference type="SUPFAM" id="SSF54631">
    <property type="entry name" value="CBS-domain pair"/>
    <property type="match status" value="1"/>
</dbReference>
<evidence type="ECO:0000256" key="4">
    <source>
        <dbReference type="ARBA" id="ARBA00022692"/>
    </source>
</evidence>
<feature type="transmembrane region" description="Helical" evidence="9">
    <location>
        <begin position="286"/>
        <end position="305"/>
    </location>
</feature>
<keyword evidence="5 9" id="KW-0460">Magnesium</keyword>
<dbReference type="InterPro" id="IPR046342">
    <property type="entry name" value="CBS_dom_sf"/>
</dbReference>
<dbReference type="Pfam" id="PF01769">
    <property type="entry name" value="MgtE"/>
    <property type="match status" value="1"/>
</dbReference>
<keyword evidence="6 9" id="KW-1133">Transmembrane helix</keyword>
<comment type="similarity">
    <text evidence="2 9">Belongs to the SLC41A transporter family.</text>
</comment>
<dbReference type="Pfam" id="PF03448">
    <property type="entry name" value="MgtE_N"/>
    <property type="match status" value="1"/>
</dbReference>
<keyword evidence="4 9" id="KW-0812">Transmembrane</keyword>
<keyword evidence="9" id="KW-1003">Cell membrane</keyword>
<dbReference type="Gene3D" id="1.25.60.10">
    <property type="entry name" value="MgtE N-terminal domain-like"/>
    <property type="match status" value="1"/>
</dbReference>
<evidence type="ECO:0000256" key="6">
    <source>
        <dbReference type="ARBA" id="ARBA00022989"/>
    </source>
</evidence>
<evidence type="ECO:0000256" key="9">
    <source>
        <dbReference type="RuleBase" id="RU362011"/>
    </source>
</evidence>
<keyword evidence="3 9" id="KW-0813">Transport</keyword>
<proteinExistence type="inferred from homology"/>
<comment type="subcellular location">
    <subcellularLocation>
        <location evidence="9">Cell membrane</location>
        <topology evidence="9">Multi-pass membrane protein</topology>
    </subcellularLocation>
    <subcellularLocation>
        <location evidence="1">Membrane</location>
        <topology evidence="1">Multi-pass membrane protein</topology>
    </subcellularLocation>
</comment>
<dbReference type="GO" id="GO:0046872">
    <property type="term" value="F:metal ion binding"/>
    <property type="evidence" value="ECO:0007669"/>
    <property type="project" value="UniProtKB-KW"/>
</dbReference>
<dbReference type="GO" id="GO:0005886">
    <property type="term" value="C:plasma membrane"/>
    <property type="evidence" value="ECO:0007669"/>
    <property type="project" value="UniProtKB-SubCell"/>
</dbReference>
<evidence type="ECO:0000256" key="5">
    <source>
        <dbReference type="ARBA" id="ARBA00022842"/>
    </source>
</evidence>
<reference evidence="11 12" key="1">
    <citation type="journal article" date="2016" name="Nat. Commun.">
        <title>Thousands of microbial genomes shed light on interconnected biogeochemical processes in an aquifer system.</title>
        <authorList>
            <person name="Anantharaman K."/>
            <person name="Brown C.T."/>
            <person name="Hug L.A."/>
            <person name="Sharon I."/>
            <person name="Castelle C.J."/>
            <person name="Probst A.J."/>
            <person name="Thomas B.C."/>
            <person name="Singh A."/>
            <person name="Wilkins M.J."/>
            <person name="Karaoz U."/>
            <person name="Brodie E.L."/>
            <person name="Williams K.H."/>
            <person name="Hubbard S.S."/>
            <person name="Banfield J.F."/>
        </authorList>
    </citation>
    <scope>NUCLEOTIDE SEQUENCE [LARGE SCALE GENOMIC DNA]</scope>
</reference>
<feature type="transmembrane region" description="Helical" evidence="9">
    <location>
        <begin position="357"/>
        <end position="377"/>
    </location>
</feature>